<dbReference type="Proteomes" id="UP001260956">
    <property type="component" value="Unassembled WGS sequence"/>
</dbReference>
<keyword evidence="3" id="KW-0464">Manganese</keyword>
<dbReference type="InterPro" id="IPR029149">
    <property type="entry name" value="Creatin/AminoP/Spt16_N"/>
</dbReference>
<dbReference type="SUPFAM" id="SSF53092">
    <property type="entry name" value="Creatinase/prolidase N-terminal domain"/>
    <property type="match status" value="1"/>
</dbReference>
<sequence>MNNVKINELRQWMAQHQVELAYISDPGHIAYFSGYESDPHERVLALFIPLEQDPFLFTPALEVEDAQNSSWAYDVRGYLDSENPWEIIGKELRARYGQPGNVGIEKNALTVERFDAISDILTGTDSYTDLTSIIQRLQLIKTLEEKDKLIEAGKWADVAFEIGFKAVKEGVTEQAIIAEIEYQLKKQGVSQMSFDTLVLAGANAASPHGTPGNTKISPNELVLFDLGVVWNGYCSDATRTIAYQKPTDFQEKIYNITLEAQLAAQEAVRPGVTAGELDQIARNVINSYGYGEYFNHRLGHGIGTTVHEFPSLVEGNDLVIEEGMCFSLEPGIYIPEKVGVRIEDCVYVTSDGCVPFTTTPKELLVLEK</sequence>
<feature type="domain" description="Peptidase M24" evidence="4">
    <location>
        <begin position="148"/>
        <end position="349"/>
    </location>
</feature>
<keyword evidence="11" id="KW-0378">Hydrolase</keyword>
<dbReference type="Proteomes" id="UP000183509">
    <property type="component" value="Unassembled WGS sequence"/>
</dbReference>
<organism evidence="6 12">
    <name type="scientific">Enterococcus faecium</name>
    <name type="common">Streptococcus faecium</name>
    <dbReference type="NCBI Taxonomy" id="1352"/>
    <lineage>
        <taxon>Bacteria</taxon>
        <taxon>Bacillati</taxon>
        <taxon>Bacillota</taxon>
        <taxon>Bacilli</taxon>
        <taxon>Lactobacillales</taxon>
        <taxon>Enterococcaceae</taxon>
        <taxon>Enterococcus</taxon>
    </lineage>
</organism>
<accession>A0A132P8A6</accession>
<evidence type="ECO:0000256" key="2">
    <source>
        <dbReference type="ARBA" id="ARBA00008766"/>
    </source>
</evidence>
<evidence type="ECO:0000259" key="4">
    <source>
        <dbReference type="Pfam" id="PF00557"/>
    </source>
</evidence>
<dbReference type="EMBL" id="NGLB01000001">
    <property type="protein sequence ID" value="OTN99399.1"/>
    <property type="molecule type" value="Genomic_DNA"/>
</dbReference>
<dbReference type="CDD" id="cd01092">
    <property type="entry name" value="APP-like"/>
    <property type="match status" value="1"/>
</dbReference>
<dbReference type="Pfam" id="PF01321">
    <property type="entry name" value="Creatinase_N"/>
    <property type="match status" value="1"/>
</dbReference>
<dbReference type="InterPro" id="IPR000587">
    <property type="entry name" value="Creatinase_N"/>
</dbReference>
<dbReference type="GO" id="GO:0102009">
    <property type="term" value="F:proline dipeptidase activity"/>
    <property type="evidence" value="ECO:0007669"/>
    <property type="project" value="UniProtKB-EC"/>
</dbReference>
<reference evidence="10 15" key="1">
    <citation type="submission" date="2015-06" db="EMBL/GenBank/DDBJ databases">
        <title>The Genome Sequence of Enterococcus faecium 131EA1.</title>
        <authorList>
            <consortium name="The Broad Institute Genomics Platform"/>
            <consortium name="The Broad Institute Genome Sequencing Center for Infectious Disease"/>
            <person name="Earl A.M."/>
            <person name="Van Tyne D."/>
            <person name="Lebreton F."/>
            <person name="Saavedra J.T."/>
            <person name="Gilmore M.S."/>
            <person name="Manson Mcguire A."/>
            <person name="Clock S."/>
            <person name="Crupain M."/>
            <person name="Rangan U."/>
            <person name="Young S."/>
            <person name="Abouelleil A."/>
            <person name="Cao P."/>
            <person name="Chapman S.B."/>
            <person name="Griggs A."/>
            <person name="Priest M."/>
            <person name="Shea T."/>
            <person name="Wortman J."/>
            <person name="Nusbaum C."/>
            <person name="Birren B."/>
        </authorList>
    </citation>
    <scope>NUCLEOTIDE SEQUENCE [LARGE SCALE GENOMIC DNA]</scope>
    <source>
        <strain evidence="10 15">131EA1</strain>
    </source>
</reference>
<evidence type="ECO:0000313" key="6">
    <source>
        <dbReference type="EMBL" id="KWX18568.1"/>
    </source>
</evidence>
<protein>
    <submittedName>
        <fullName evidence="6 9">Dipeptidase</fullName>
        <ecNumber evidence="11">3.4.13.9</ecNumber>
    </submittedName>
    <submittedName>
        <fullName evidence="7">Xaa-Pro peptidase family protein</fullName>
    </submittedName>
</protein>
<dbReference type="PRINTS" id="PR00599">
    <property type="entry name" value="MAPEPTIDASE"/>
</dbReference>
<dbReference type="STRING" id="1352.AL014_02520"/>
<dbReference type="Pfam" id="PF00557">
    <property type="entry name" value="Peptidase_M24"/>
    <property type="match status" value="1"/>
</dbReference>
<evidence type="ECO:0000313" key="12">
    <source>
        <dbReference type="Proteomes" id="UP000070452"/>
    </source>
</evidence>
<evidence type="ECO:0000256" key="1">
    <source>
        <dbReference type="ARBA" id="ARBA00001936"/>
    </source>
</evidence>
<dbReference type="Gene3D" id="3.40.350.10">
    <property type="entry name" value="Creatinase/prolidase N-terminal domain"/>
    <property type="match status" value="1"/>
</dbReference>
<dbReference type="GeneID" id="66454777"/>
<proteinExistence type="inferred from homology"/>
<reference evidence="7" key="5">
    <citation type="journal article" date="2022" name="J. Anim. Sci.">
        <title>Whole genome sequence analyses-based assessment of virulence potential and antimicrobial susceptibilities and resistance of Enterococcus faecium strains isolated from commercial swine and cattle probiotic products.</title>
        <authorList>
            <person name="Shridhar P.B."/>
            <person name="Amachawadi R.G."/>
            <person name="Tokach M."/>
            <person name="Patel I."/>
            <person name="Gangiredla J."/>
            <person name="Mammel M."/>
            <person name="Nagaraja T.G."/>
        </authorList>
    </citation>
    <scope>NUCLEOTIDE SEQUENCE</scope>
    <source>
        <strain evidence="7">EF215</strain>
    </source>
</reference>
<evidence type="ECO:0000313" key="13">
    <source>
        <dbReference type="Proteomes" id="UP000183509"/>
    </source>
</evidence>
<reference evidence="6 12" key="2">
    <citation type="submission" date="2016-01" db="EMBL/GenBank/DDBJ databases">
        <title>Molecular Mechanisms for transfer of large genomic segments between Enterococcus faecium strains.</title>
        <authorList>
            <person name="Garcia-Solache M.A."/>
            <person name="Lebreton F."/>
            <person name="Mclaughlin R.E."/>
            <person name="Whiteaker J.D."/>
            <person name="Gilmore M.S."/>
            <person name="Rice L.B."/>
        </authorList>
    </citation>
    <scope>NUCLEOTIDE SEQUENCE [LARGE SCALE GENOMIC DNA]</scope>
    <source>
        <strain evidence="6 12">D344RRF x C68</strain>
    </source>
</reference>
<comment type="caution">
    <text evidence="6">The sequence shown here is derived from an EMBL/GenBank/DDBJ whole genome shotgun (WGS) entry which is preliminary data.</text>
</comment>
<reference evidence="8" key="6">
    <citation type="submission" date="2023-03" db="EMBL/GenBank/DDBJ databases">
        <authorList>
            <person name="Shen W."/>
            <person name="Cai J."/>
        </authorList>
    </citation>
    <scope>NUCLEOTIDE SEQUENCE</scope>
    <source>
        <strain evidence="8">B1010-2</strain>
    </source>
</reference>
<dbReference type="SUPFAM" id="SSF55920">
    <property type="entry name" value="Creatinase/aminopeptidase"/>
    <property type="match status" value="1"/>
</dbReference>
<evidence type="ECO:0000256" key="3">
    <source>
        <dbReference type="ARBA" id="ARBA00023211"/>
    </source>
</evidence>
<dbReference type="AlphaFoldDB" id="A0A132P8A6"/>
<comment type="similarity">
    <text evidence="2">Belongs to the peptidase M24B family.</text>
</comment>
<dbReference type="RefSeq" id="WP_002296134.1">
    <property type="nucleotide sequence ID" value="NZ_AP022341.1"/>
</dbReference>
<evidence type="ECO:0000259" key="5">
    <source>
        <dbReference type="Pfam" id="PF01321"/>
    </source>
</evidence>
<dbReference type="EMBL" id="LEQJ01000002">
    <property type="protein sequence ID" value="RBS34945.1"/>
    <property type="molecule type" value="Genomic_DNA"/>
</dbReference>
<dbReference type="EMBL" id="FKLM01000040">
    <property type="protein sequence ID" value="SAM49292.1"/>
    <property type="molecule type" value="Genomic_DNA"/>
</dbReference>
<dbReference type="Gene3D" id="3.90.230.10">
    <property type="entry name" value="Creatinase/methionine aminopeptidase superfamily"/>
    <property type="match status" value="1"/>
</dbReference>
<dbReference type="Proteomes" id="UP000194737">
    <property type="component" value="Unassembled WGS sequence"/>
</dbReference>
<evidence type="ECO:0000313" key="11">
    <source>
        <dbReference type="EMBL" id="SAM49292.1"/>
    </source>
</evidence>
<dbReference type="InterPro" id="IPR001714">
    <property type="entry name" value="Pept_M24_MAP"/>
</dbReference>
<dbReference type="Proteomes" id="UP000070452">
    <property type="component" value="Unassembled WGS sequence"/>
</dbReference>
<dbReference type="GO" id="GO:0004177">
    <property type="term" value="F:aminopeptidase activity"/>
    <property type="evidence" value="ECO:0007669"/>
    <property type="project" value="UniProtKB-ARBA"/>
</dbReference>
<dbReference type="PANTHER" id="PTHR46112:SF10">
    <property type="entry name" value="DIPEPTIDASE YKVY-RELATED"/>
    <property type="match status" value="1"/>
</dbReference>
<dbReference type="InterPro" id="IPR050659">
    <property type="entry name" value="Peptidase_M24B"/>
</dbReference>
<dbReference type="PANTHER" id="PTHR46112">
    <property type="entry name" value="AMINOPEPTIDASE"/>
    <property type="match status" value="1"/>
</dbReference>
<dbReference type="EMBL" id="LRHK01000001">
    <property type="protein sequence ID" value="KWX18568.1"/>
    <property type="molecule type" value="Genomic_DNA"/>
</dbReference>
<gene>
    <name evidence="9" type="ORF">A5804_000889</name>
    <name evidence="6" type="ORF">AWT83_08855</name>
    <name evidence="11" type="ORF">DTPHA_602051</name>
    <name evidence="10" type="ORF">EB12_00373</name>
    <name evidence="7" type="ORF">KYX88_01135</name>
    <name evidence="8" type="ORF">P6Z85_08715</name>
</gene>
<evidence type="ECO:0000313" key="14">
    <source>
        <dbReference type="Proteomes" id="UP000194737"/>
    </source>
</evidence>
<dbReference type="Proteomes" id="UP000253144">
    <property type="component" value="Unassembled WGS sequence"/>
</dbReference>
<dbReference type="Proteomes" id="UP001139644">
    <property type="component" value="Unassembled WGS sequence"/>
</dbReference>
<evidence type="ECO:0000313" key="7">
    <source>
        <dbReference type="EMBL" id="MBX4221463.1"/>
    </source>
</evidence>
<dbReference type="InterPro" id="IPR000994">
    <property type="entry name" value="Pept_M24"/>
</dbReference>
<evidence type="ECO:0000313" key="15">
    <source>
        <dbReference type="Proteomes" id="UP000253144"/>
    </source>
</evidence>
<keyword evidence="11" id="KW-0645">Protease</keyword>
<name>A0A132P8A6_ENTFC</name>
<feature type="domain" description="Creatinase N-terminal" evidence="5">
    <location>
        <begin position="6"/>
        <end position="137"/>
    </location>
</feature>
<reference evidence="11 13" key="3">
    <citation type="submission" date="2016-04" db="EMBL/GenBank/DDBJ databases">
        <authorList>
            <person name="Millard A."/>
        </authorList>
    </citation>
    <scope>NUCLEOTIDE SEQUENCE [LARGE SCALE GENOMIC DNA]</scope>
    <source>
        <strain evidence="11">Isolate 22</strain>
    </source>
</reference>
<dbReference type="EC" id="3.4.13.9" evidence="11"/>
<keyword evidence="11" id="KW-0224">Dipeptidase</keyword>
<dbReference type="EMBL" id="JAIFOC010000007">
    <property type="protein sequence ID" value="MBX4221463.1"/>
    <property type="molecule type" value="Genomic_DNA"/>
</dbReference>
<evidence type="ECO:0000313" key="10">
    <source>
        <dbReference type="EMBL" id="RBS34945.1"/>
    </source>
</evidence>
<evidence type="ECO:0000313" key="9">
    <source>
        <dbReference type="EMBL" id="OTN99399.1"/>
    </source>
</evidence>
<dbReference type="EMBL" id="JARPTX010000026">
    <property type="protein sequence ID" value="MDT2370236.1"/>
    <property type="molecule type" value="Genomic_DNA"/>
</dbReference>
<comment type="cofactor">
    <cofactor evidence="1">
        <name>Mn(2+)</name>
        <dbReference type="ChEBI" id="CHEBI:29035"/>
    </cofactor>
</comment>
<dbReference type="GO" id="GO:0008235">
    <property type="term" value="F:metalloexopeptidase activity"/>
    <property type="evidence" value="ECO:0007669"/>
    <property type="project" value="UniProtKB-ARBA"/>
</dbReference>
<evidence type="ECO:0000313" key="8">
    <source>
        <dbReference type="EMBL" id="MDT2370236.1"/>
    </source>
</evidence>
<dbReference type="PATRIC" id="fig|1352.1358.peg.1154"/>
<reference evidence="9 14" key="4">
    <citation type="submission" date="2017-05" db="EMBL/GenBank/DDBJ databases">
        <title>The Genome Sequence of Enterococcus faecium 6F2_DIV0138.</title>
        <authorList>
            <consortium name="The Broad Institute Genomics Platform"/>
            <consortium name="The Broad Institute Genomic Center for Infectious Diseases"/>
            <person name="Earl A."/>
            <person name="Manson A."/>
            <person name="Schwartman J."/>
            <person name="Gilmore M."/>
            <person name="Abouelleil A."/>
            <person name="Cao P."/>
            <person name="Chapman S."/>
            <person name="Cusick C."/>
            <person name="Shea T."/>
            <person name="Young S."/>
            <person name="Neafsey D."/>
            <person name="Nusbaum C."/>
            <person name="Birren B."/>
        </authorList>
    </citation>
    <scope>NUCLEOTIDE SEQUENCE [LARGE SCALE GENOMIC DNA]</scope>
    <source>
        <strain evidence="9 14">6F2_DIV0138</strain>
    </source>
</reference>
<dbReference type="InterPro" id="IPR036005">
    <property type="entry name" value="Creatinase/aminopeptidase-like"/>
</dbReference>